<organism evidence="6 7">
    <name type="scientific">Kocuria palustris PEL</name>
    <dbReference type="NCBI Taxonomy" id="1236550"/>
    <lineage>
        <taxon>Bacteria</taxon>
        <taxon>Bacillati</taxon>
        <taxon>Actinomycetota</taxon>
        <taxon>Actinomycetes</taxon>
        <taxon>Micrococcales</taxon>
        <taxon>Micrococcaceae</taxon>
        <taxon>Kocuria</taxon>
    </lineage>
</organism>
<evidence type="ECO:0000313" key="7">
    <source>
        <dbReference type="Proteomes" id="UP000009877"/>
    </source>
</evidence>
<protein>
    <submittedName>
        <fullName evidence="6">Nitrilotriacetate monooxygenase component B</fullName>
    </submittedName>
</protein>
<dbReference type="PANTHER" id="PTHR33798:SF5">
    <property type="entry name" value="FLAVIN REDUCTASE LIKE DOMAIN-CONTAINING PROTEIN"/>
    <property type="match status" value="1"/>
</dbReference>
<dbReference type="InterPro" id="IPR012349">
    <property type="entry name" value="Split_barrel_FMN-bd"/>
</dbReference>
<dbReference type="GO" id="GO:0010181">
    <property type="term" value="F:FMN binding"/>
    <property type="evidence" value="ECO:0007669"/>
    <property type="project" value="InterPro"/>
</dbReference>
<keyword evidence="2" id="KW-0285">Flavoprotein</keyword>
<dbReference type="STRING" id="71999.KPaMU14_06080"/>
<accession>M2YH71</accession>
<dbReference type="Proteomes" id="UP000009877">
    <property type="component" value="Unassembled WGS sequence"/>
</dbReference>
<dbReference type="PANTHER" id="PTHR33798">
    <property type="entry name" value="FLAVOPROTEIN OXYGENASE"/>
    <property type="match status" value="1"/>
</dbReference>
<dbReference type="AlphaFoldDB" id="M2YH71"/>
<evidence type="ECO:0000313" key="6">
    <source>
        <dbReference type="EMBL" id="EME37854.1"/>
    </source>
</evidence>
<dbReference type="SUPFAM" id="SSF50475">
    <property type="entry name" value="FMN-binding split barrel"/>
    <property type="match status" value="1"/>
</dbReference>
<gene>
    <name evidence="6" type="ORF">C884_00049</name>
</gene>
<proteinExistence type="inferred from homology"/>
<evidence type="ECO:0000256" key="4">
    <source>
        <dbReference type="ARBA" id="ARBA00038054"/>
    </source>
</evidence>
<keyword evidence="6" id="KW-0560">Oxidoreductase</keyword>
<keyword evidence="6" id="KW-0503">Monooxygenase</keyword>
<comment type="cofactor">
    <cofactor evidence="1">
        <name>FMN</name>
        <dbReference type="ChEBI" id="CHEBI:58210"/>
    </cofactor>
</comment>
<dbReference type="GO" id="GO:0004497">
    <property type="term" value="F:monooxygenase activity"/>
    <property type="evidence" value="ECO:0007669"/>
    <property type="project" value="UniProtKB-KW"/>
</dbReference>
<evidence type="ECO:0000259" key="5">
    <source>
        <dbReference type="SMART" id="SM00903"/>
    </source>
</evidence>
<comment type="caution">
    <text evidence="6">The sequence shown here is derived from an EMBL/GenBank/DDBJ whole genome shotgun (WGS) entry which is preliminary data.</text>
</comment>
<name>M2YH71_9MICC</name>
<evidence type="ECO:0000256" key="3">
    <source>
        <dbReference type="ARBA" id="ARBA00022643"/>
    </source>
</evidence>
<dbReference type="GO" id="GO:0016646">
    <property type="term" value="F:oxidoreductase activity, acting on the CH-NH group of donors, NAD or NADP as acceptor"/>
    <property type="evidence" value="ECO:0007669"/>
    <property type="project" value="UniProtKB-ARBA"/>
</dbReference>
<dbReference type="Pfam" id="PF01613">
    <property type="entry name" value="Flavin_Reduct"/>
    <property type="match status" value="1"/>
</dbReference>
<dbReference type="Gene3D" id="2.30.110.10">
    <property type="entry name" value="Electron Transport, Fmn-binding Protein, Chain A"/>
    <property type="match status" value="1"/>
</dbReference>
<dbReference type="RefSeq" id="WP_006213197.1">
    <property type="nucleotide sequence ID" value="NZ_ANHZ02000001.1"/>
</dbReference>
<reference evidence="6 7" key="1">
    <citation type="journal article" date="2014" name="Genome Announc.">
        <title>Draft Genome Sequence of Kocuria palustris PEL.</title>
        <authorList>
            <person name="Sharma G."/>
            <person name="Khatri I."/>
            <person name="Subramanian S."/>
        </authorList>
    </citation>
    <scope>NUCLEOTIDE SEQUENCE [LARGE SCALE GENOMIC DNA]</scope>
    <source>
        <strain evidence="6 7">PEL</strain>
    </source>
</reference>
<evidence type="ECO:0000256" key="2">
    <source>
        <dbReference type="ARBA" id="ARBA00022630"/>
    </source>
</evidence>
<keyword evidence="7" id="KW-1185">Reference proteome</keyword>
<dbReference type="EMBL" id="ANHZ02000001">
    <property type="protein sequence ID" value="EME37854.1"/>
    <property type="molecule type" value="Genomic_DNA"/>
</dbReference>
<evidence type="ECO:0000256" key="1">
    <source>
        <dbReference type="ARBA" id="ARBA00001917"/>
    </source>
</evidence>
<keyword evidence="3" id="KW-0288">FMN</keyword>
<dbReference type="InterPro" id="IPR002563">
    <property type="entry name" value="Flavin_Rdtase-like_dom"/>
</dbReference>
<comment type="similarity">
    <text evidence="4">Belongs to the flavoredoxin family.</text>
</comment>
<feature type="domain" description="Flavin reductase like" evidence="5">
    <location>
        <begin position="24"/>
        <end position="168"/>
    </location>
</feature>
<dbReference type="SMART" id="SM00903">
    <property type="entry name" value="Flavin_Reduct"/>
    <property type="match status" value="1"/>
</dbReference>
<sequence length="204" mass="22259">MEIQRRSFDPDELGARETTLLVKSLLIPRPIAWVGTRDADGTDNLAPHSFFTMASEDPPIVLFTSSGRKDTLRAIEQTGEFTISLISAAQREAANQTSAPYAPEISEFDAARIPALPSQLVSAPAVADSPAVLECRCEQVIPVGDSFVVLGRVLHVSVDESVLRTDDRGRTLPDARLLDPMSRLGRNEWAQLGTIHAMDRPQQA</sequence>